<evidence type="ECO:0000313" key="2">
    <source>
        <dbReference type="EMBL" id="OAA57970.1"/>
    </source>
</evidence>
<feature type="region of interest" description="Disordered" evidence="1">
    <location>
        <begin position="127"/>
        <end position="192"/>
    </location>
</feature>
<gene>
    <name evidence="2" type="ORF">SPI_06855</name>
</gene>
<accession>A0A167QU97</accession>
<evidence type="ECO:0000313" key="3">
    <source>
        <dbReference type="Proteomes" id="UP000076874"/>
    </source>
</evidence>
<proteinExistence type="predicted"/>
<dbReference type="Proteomes" id="UP000076874">
    <property type="component" value="Unassembled WGS sequence"/>
</dbReference>
<dbReference type="EMBL" id="AZHD01000013">
    <property type="protein sequence ID" value="OAA57970.1"/>
    <property type="molecule type" value="Genomic_DNA"/>
</dbReference>
<evidence type="ECO:0000256" key="1">
    <source>
        <dbReference type="SAM" id="MobiDB-lite"/>
    </source>
</evidence>
<name>A0A167QU97_9HYPO</name>
<keyword evidence="3" id="KW-1185">Reference proteome</keyword>
<protein>
    <submittedName>
        <fullName evidence="2">Uncharacterized protein</fullName>
    </submittedName>
</protein>
<comment type="caution">
    <text evidence="2">The sequence shown here is derived from an EMBL/GenBank/DDBJ whole genome shotgun (WGS) entry which is preliminary data.</text>
</comment>
<sequence length="192" mass="21054">MTLLRALSPGLGAVSPTRLYAGSGPATFFVRYGYTFYAYNDDTRGASYAFSSAPDGGPPSGYCRYAPYSDASLYRVAIFYTPEYVYSEQNYGTTRRTSYYQSYGQYAWSRACSYSSSRYGKSLQARLSRRVEPATRPAVDAPEGDNRDDIVDEDIYRASDINANDGGSNDDGGRDTDGNEDNNVGGGEDNND</sequence>
<organism evidence="2 3">
    <name type="scientific">Niveomyces insectorum RCEF 264</name>
    <dbReference type="NCBI Taxonomy" id="1081102"/>
    <lineage>
        <taxon>Eukaryota</taxon>
        <taxon>Fungi</taxon>
        <taxon>Dikarya</taxon>
        <taxon>Ascomycota</taxon>
        <taxon>Pezizomycotina</taxon>
        <taxon>Sordariomycetes</taxon>
        <taxon>Hypocreomycetidae</taxon>
        <taxon>Hypocreales</taxon>
        <taxon>Cordycipitaceae</taxon>
        <taxon>Niveomyces</taxon>
    </lineage>
</organism>
<reference evidence="2 3" key="1">
    <citation type="journal article" date="2016" name="Genome Biol. Evol.">
        <title>Divergent and convergent evolution of fungal pathogenicity.</title>
        <authorList>
            <person name="Shang Y."/>
            <person name="Xiao G."/>
            <person name="Zheng P."/>
            <person name="Cen K."/>
            <person name="Zhan S."/>
            <person name="Wang C."/>
        </authorList>
    </citation>
    <scope>NUCLEOTIDE SEQUENCE [LARGE SCALE GENOMIC DNA]</scope>
    <source>
        <strain evidence="2 3">RCEF 264</strain>
    </source>
</reference>
<dbReference type="AlphaFoldDB" id="A0A167QU97"/>
<feature type="compositionally biased region" description="Basic and acidic residues" evidence="1">
    <location>
        <begin position="144"/>
        <end position="157"/>
    </location>
</feature>